<dbReference type="InterPro" id="IPR013830">
    <property type="entry name" value="SGNH_hydro"/>
</dbReference>
<sequence length="217" mass="23071">MSLRLPYGAARFLVYALLLMVGSISGAAEAKDVHILAFGDSLTAGYGLPPGQGFAPQLEDSLRRNGVRAFVTNAGVSGNTAAQGRARLAWTLDGLKTKPDLAIVALGANDMLRGLPPKQTRADLDVILAEFQRRGIPVLLAGMLAPPNLGQRYMAEYNSIFPDLAGKYRASLYPFFLSGVAGVPALNLPDRVHPNFQGIKRMVTGITPSVLAALGRK</sequence>
<dbReference type="GO" id="GO:0004622">
    <property type="term" value="F:phosphatidylcholine lysophospholipase activity"/>
    <property type="evidence" value="ECO:0007669"/>
    <property type="project" value="TreeGrafter"/>
</dbReference>
<accession>A0A4Y8ZX37</accession>
<dbReference type="EMBL" id="SPDV01000002">
    <property type="protein sequence ID" value="TFI60057.1"/>
    <property type="molecule type" value="Genomic_DNA"/>
</dbReference>
<evidence type="ECO:0000313" key="3">
    <source>
        <dbReference type="Proteomes" id="UP000298213"/>
    </source>
</evidence>
<gene>
    <name evidence="2" type="ORF">E2493_02080</name>
</gene>
<evidence type="ECO:0000259" key="1">
    <source>
        <dbReference type="Pfam" id="PF13472"/>
    </source>
</evidence>
<keyword evidence="3" id="KW-1185">Reference proteome</keyword>
<dbReference type="PROSITE" id="PS01098">
    <property type="entry name" value="LIPASE_GDSL_SER"/>
    <property type="match status" value="1"/>
</dbReference>
<dbReference type="OrthoDB" id="9786188at2"/>
<dbReference type="SUPFAM" id="SSF52266">
    <property type="entry name" value="SGNH hydrolase"/>
    <property type="match status" value="1"/>
</dbReference>
<dbReference type="PANTHER" id="PTHR30383:SF24">
    <property type="entry name" value="THIOESTERASE 1_PROTEASE 1_LYSOPHOSPHOLIPASE L1"/>
    <property type="match status" value="1"/>
</dbReference>
<dbReference type="Proteomes" id="UP000298213">
    <property type="component" value="Unassembled WGS sequence"/>
</dbReference>
<dbReference type="Pfam" id="PF13472">
    <property type="entry name" value="Lipase_GDSL_2"/>
    <property type="match status" value="1"/>
</dbReference>
<feature type="domain" description="SGNH hydrolase-type esterase" evidence="1">
    <location>
        <begin position="37"/>
        <end position="198"/>
    </location>
</feature>
<dbReference type="PANTHER" id="PTHR30383">
    <property type="entry name" value="THIOESTERASE 1/PROTEASE 1/LYSOPHOSPHOLIPASE L1"/>
    <property type="match status" value="1"/>
</dbReference>
<evidence type="ECO:0000313" key="2">
    <source>
        <dbReference type="EMBL" id="TFI60057.1"/>
    </source>
</evidence>
<dbReference type="InterPro" id="IPR036514">
    <property type="entry name" value="SGNH_hydro_sf"/>
</dbReference>
<reference evidence="2 3" key="1">
    <citation type="submission" date="2019-03" db="EMBL/GenBank/DDBJ databases">
        <title>Genome sequence of Sphingomonas sp. 17J27-24.</title>
        <authorList>
            <person name="Kim M."/>
            <person name="Maeng S."/>
            <person name="Sathiyaraj S."/>
        </authorList>
    </citation>
    <scope>NUCLEOTIDE SEQUENCE [LARGE SCALE GENOMIC DNA]</scope>
    <source>
        <strain evidence="2 3">17J27-24</strain>
    </source>
</reference>
<dbReference type="InterPro" id="IPR008265">
    <property type="entry name" value="Lipase_GDSL_AS"/>
</dbReference>
<dbReference type="CDD" id="cd01822">
    <property type="entry name" value="Lysophospholipase_L1_like"/>
    <property type="match status" value="1"/>
</dbReference>
<dbReference type="AlphaFoldDB" id="A0A4Y8ZX37"/>
<dbReference type="GO" id="GO:0006629">
    <property type="term" value="P:lipid metabolic process"/>
    <property type="evidence" value="ECO:0007669"/>
    <property type="project" value="InterPro"/>
</dbReference>
<comment type="caution">
    <text evidence="2">The sequence shown here is derived from an EMBL/GenBank/DDBJ whole genome shotgun (WGS) entry which is preliminary data.</text>
</comment>
<proteinExistence type="predicted"/>
<organism evidence="2 3">
    <name type="scientific">Sphingomonas parva</name>
    <dbReference type="NCBI Taxonomy" id="2555898"/>
    <lineage>
        <taxon>Bacteria</taxon>
        <taxon>Pseudomonadati</taxon>
        <taxon>Pseudomonadota</taxon>
        <taxon>Alphaproteobacteria</taxon>
        <taxon>Sphingomonadales</taxon>
        <taxon>Sphingomonadaceae</taxon>
        <taxon>Sphingomonas</taxon>
    </lineage>
</organism>
<dbReference type="Gene3D" id="3.40.50.1110">
    <property type="entry name" value="SGNH hydrolase"/>
    <property type="match status" value="1"/>
</dbReference>
<dbReference type="InterPro" id="IPR051532">
    <property type="entry name" value="Ester_Hydrolysis_Enzymes"/>
</dbReference>
<name>A0A4Y8ZX37_9SPHN</name>
<protein>
    <submittedName>
        <fullName evidence="2">Arylesterase</fullName>
    </submittedName>
</protein>